<feature type="compositionally biased region" description="Basic and acidic residues" evidence="1">
    <location>
        <begin position="354"/>
        <end position="364"/>
    </location>
</feature>
<evidence type="ECO:0000313" key="2">
    <source>
        <dbReference type="EMBL" id="KAG9255953.1"/>
    </source>
</evidence>
<feature type="compositionally biased region" description="Polar residues" evidence="1">
    <location>
        <begin position="877"/>
        <end position="888"/>
    </location>
</feature>
<feature type="compositionally biased region" description="Polar residues" evidence="1">
    <location>
        <begin position="632"/>
        <end position="646"/>
    </location>
</feature>
<dbReference type="OrthoDB" id="2420608at2759"/>
<dbReference type="AlphaFoldDB" id="A0A9P7ZPM3"/>
<sequence length="1123" mass="121634">MMASPPAKRLKLTGYDPYDERDPSDEDEGDELELEPEEVSEMRHPDFVLERKRARAVTRYEQAMAGIIAKYSRDFEDVGDELDLNTGAIVVDRGHLRNMRYDTDLGMEDESGGNECEDEDEGVLLCDISDDWGDQAAVATQQADSVFLGGLETASSVSEKCLPNHTMQRPKPRKGRPGKSAKDFEAISIWTPEADDEDDWVPYPRRRKSTMGALRRAMAMPNIAEDGWVSATDRDAGSDTGLDENPDNLMTNGMKSDTEYALASKPYQPTMQTRVADSTHVSRKDASSKSRRVMNNRAQSPSGSPPVPDTNGDMVEDGYQNSAEDDVHANLASFRRSGRERRQVEFLGKVAWPKRKERESKDAIDIAPRSDNIGDSESNKREVDALDMNATKVAGNNEGPEEPHDCNASAAHGDLAGSSCFVIAIPARVRCDEYQHVEDIPDDPTLPTPPESSHEASEVNMGHKDVSVERMTIPDSESEPMSVLDENTPQPPTIPSPASNLLATECDSPASAIQISNDPADSVADSIRAGLINPLPIETTVPLVGRSNTGERRAERTQSFSEPGSEEAGASASEQSLAQVQIHTSADQEPDNIDAEVGSVDTVKRHEQDGFNTQSPDPQCSLSKSEFVEGPTSLTQFQPESSTLTCTEREPCDASESDMSPSTQPTNPAAPPSRPDSTSGYSPDAAETSVTQAAESAISTPIVPRDHGVTDQDLADPGRTDKTMENDDTSPNSANNAPAGEPSNATLETGTFPARQKRGRPRKNQSLSIYISNDSEPDAASLSTGLEVEPEIPPPSEQVQKRKRGRPRKSLTIPEEELPQTTLLETPVDSTPLIEPGAEPTHDIETMSNGTPEQCEPTTEDVPTAAADVTEAPNVEGTETTVGAQNTISEDDTAPIVDAEIINDVDVGSAAEAQPDPFLPQLQIKEDGLQQTIADSDDPPPFPTDNSEGPDTAQPQLPPLELSPEPKKTLEPGMEANHPKLSRQSDVASSSPSRRLKRLSLAKPSTPRHRTIKKMNGASSSRQSLVSLLSTADADEDELLRSDELSPLVGHSAVLGGRKSVTPIRRSWKPSILTTEVYRTPLRKKGKRDRVPTSIAQDPSNGNKTCGVDGYRCEADFCFTCLQ</sequence>
<dbReference type="RefSeq" id="XP_046119877.1">
    <property type="nucleotide sequence ID" value="XM_046263179.1"/>
</dbReference>
<dbReference type="InterPro" id="IPR009072">
    <property type="entry name" value="Histone-fold"/>
</dbReference>
<feature type="compositionally biased region" description="Polar residues" evidence="1">
    <location>
        <begin position="764"/>
        <end position="774"/>
    </location>
</feature>
<reference evidence="2" key="1">
    <citation type="journal article" date="2021" name="IMA Fungus">
        <title>Genomic characterization of three marine fungi, including Emericellopsis atlantica sp. nov. with signatures of a generalist lifestyle and marine biomass degradation.</title>
        <authorList>
            <person name="Hagestad O.C."/>
            <person name="Hou L."/>
            <person name="Andersen J.H."/>
            <person name="Hansen E.H."/>
            <person name="Altermark B."/>
            <person name="Li C."/>
            <person name="Kuhnert E."/>
            <person name="Cox R.J."/>
            <person name="Crous P.W."/>
            <person name="Spatafora J.W."/>
            <person name="Lail K."/>
            <person name="Amirebrahimi M."/>
            <person name="Lipzen A."/>
            <person name="Pangilinan J."/>
            <person name="Andreopoulos W."/>
            <person name="Hayes R.D."/>
            <person name="Ng V."/>
            <person name="Grigoriev I.V."/>
            <person name="Jackson S.A."/>
            <person name="Sutton T.D.S."/>
            <person name="Dobson A.D.W."/>
            <person name="Rama T."/>
        </authorList>
    </citation>
    <scope>NUCLEOTIDE SEQUENCE</scope>
    <source>
        <strain evidence="2">TS7</strain>
    </source>
</reference>
<dbReference type="GO" id="GO:0046982">
    <property type="term" value="F:protein heterodimerization activity"/>
    <property type="evidence" value="ECO:0007669"/>
    <property type="project" value="InterPro"/>
</dbReference>
<feature type="compositionally biased region" description="Basic residues" evidence="1">
    <location>
        <begin position="168"/>
        <end position="179"/>
    </location>
</feature>
<feature type="region of interest" description="Disordered" evidence="1">
    <location>
        <begin position="159"/>
        <end position="184"/>
    </location>
</feature>
<dbReference type="GO" id="GO:0042393">
    <property type="term" value="F:histone binding"/>
    <property type="evidence" value="ECO:0007669"/>
    <property type="project" value="InterPro"/>
</dbReference>
<dbReference type="PANTHER" id="PTHR15992:SF5">
    <property type="entry name" value="HOLLIDAY JUNCTION RECOGNITION PROTEIN"/>
    <property type="match status" value="1"/>
</dbReference>
<feature type="region of interest" description="Disordered" evidence="1">
    <location>
        <begin position="1"/>
        <end position="45"/>
    </location>
</feature>
<comment type="caution">
    <text evidence="2">The sequence shown here is derived from an EMBL/GenBank/DDBJ whole genome shotgun (WGS) entry which is preliminary data.</text>
</comment>
<dbReference type="GO" id="GO:0005634">
    <property type="term" value="C:nucleus"/>
    <property type="evidence" value="ECO:0007669"/>
    <property type="project" value="InterPro"/>
</dbReference>
<feature type="compositionally biased region" description="Polar residues" evidence="1">
    <location>
        <begin position="688"/>
        <end position="699"/>
    </location>
</feature>
<dbReference type="Proteomes" id="UP000887229">
    <property type="component" value="Unassembled WGS sequence"/>
</dbReference>
<organism evidence="2 3">
    <name type="scientific">Emericellopsis atlantica</name>
    <dbReference type="NCBI Taxonomy" id="2614577"/>
    <lineage>
        <taxon>Eukaryota</taxon>
        <taxon>Fungi</taxon>
        <taxon>Dikarya</taxon>
        <taxon>Ascomycota</taxon>
        <taxon>Pezizomycotina</taxon>
        <taxon>Sordariomycetes</taxon>
        <taxon>Hypocreomycetidae</taxon>
        <taxon>Hypocreales</taxon>
        <taxon>Bionectriaceae</taxon>
        <taxon>Emericellopsis</taxon>
    </lineage>
</organism>
<dbReference type="GO" id="GO:0003677">
    <property type="term" value="F:DNA binding"/>
    <property type="evidence" value="ECO:0007669"/>
    <property type="project" value="InterPro"/>
</dbReference>
<feature type="region of interest" description="Disordered" evidence="1">
    <location>
        <begin position="440"/>
        <end position="460"/>
    </location>
</feature>
<dbReference type="GeneID" id="70294082"/>
<evidence type="ECO:0008006" key="4">
    <source>
        <dbReference type="Google" id="ProtNLM"/>
    </source>
</evidence>
<gene>
    <name evidence="2" type="ORF">F5Z01DRAFT_650616</name>
</gene>
<feature type="compositionally biased region" description="Basic and acidic residues" evidence="1">
    <location>
        <begin position="704"/>
        <end position="725"/>
    </location>
</feature>
<feature type="region of interest" description="Disordered" evidence="1">
    <location>
        <begin position="352"/>
        <end position="410"/>
    </location>
</feature>
<dbReference type="PANTHER" id="PTHR15992">
    <property type="entry name" value="HOLLIDAY JUNCTION RECOGNITION PROTEIN"/>
    <property type="match status" value="1"/>
</dbReference>
<feature type="region of interest" description="Disordered" evidence="1">
    <location>
        <begin position="476"/>
        <end position="503"/>
    </location>
</feature>
<feature type="region of interest" description="Disordered" evidence="1">
    <location>
        <begin position="534"/>
        <end position="1023"/>
    </location>
</feature>
<feature type="compositionally biased region" description="Polar residues" evidence="1">
    <location>
        <begin position="267"/>
        <end position="276"/>
    </location>
</feature>
<evidence type="ECO:0000313" key="3">
    <source>
        <dbReference type="Proteomes" id="UP000887229"/>
    </source>
</evidence>
<protein>
    <recommendedName>
        <fullName evidence="4">Centromere protein Scm3</fullName>
    </recommendedName>
</protein>
<dbReference type="Pfam" id="PF10384">
    <property type="entry name" value="Scm3"/>
    <property type="match status" value="1"/>
</dbReference>
<dbReference type="InterPro" id="IPR017956">
    <property type="entry name" value="AT_hook_DNA-bd_motif"/>
</dbReference>
<feature type="compositionally biased region" description="Polar residues" evidence="1">
    <location>
        <begin position="657"/>
        <end position="667"/>
    </location>
</feature>
<keyword evidence="3" id="KW-1185">Reference proteome</keyword>
<dbReference type="SMART" id="SM00384">
    <property type="entry name" value="AT_hook"/>
    <property type="match status" value="2"/>
</dbReference>
<accession>A0A9P7ZPM3</accession>
<evidence type="ECO:0000256" key="1">
    <source>
        <dbReference type="SAM" id="MobiDB-lite"/>
    </source>
</evidence>
<feature type="compositionally biased region" description="Basic residues" evidence="1">
    <location>
        <begin position="994"/>
        <end position="1013"/>
    </location>
</feature>
<feature type="compositionally biased region" description="Polar residues" evidence="1">
    <location>
        <begin position="610"/>
        <end position="624"/>
    </location>
</feature>
<feature type="compositionally biased region" description="Acidic residues" evidence="1">
    <location>
        <begin position="17"/>
        <end position="39"/>
    </location>
</feature>
<dbReference type="EMBL" id="MU251249">
    <property type="protein sequence ID" value="KAG9255953.1"/>
    <property type="molecule type" value="Genomic_DNA"/>
</dbReference>
<feature type="region of interest" description="Disordered" evidence="1">
    <location>
        <begin position="224"/>
        <end position="323"/>
    </location>
</feature>
<dbReference type="Gene3D" id="1.10.20.10">
    <property type="entry name" value="Histone, subunit A"/>
    <property type="match status" value="1"/>
</dbReference>
<name>A0A9P7ZPM3_9HYPO</name>
<feature type="compositionally biased region" description="Low complexity" evidence="1">
    <location>
        <begin position="559"/>
        <end position="578"/>
    </location>
</feature>
<proteinExistence type="predicted"/>
<dbReference type="InterPro" id="IPR018465">
    <property type="entry name" value="Scm3/HJURP"/>
</dbReference>